<dbReference type="PROSITE" id="PS01047">
    <property type="entry name" value="HMA_1"/>
    <property type="match status" value="1"/>
</dbReference>
<name>A0A556PDQ7_9BACI</name>
<feature type="domain" description="HMA" evidence="3">
    <location>
        <begin position="3"/>
        <end position="69"/>
    </location>
</feature>
<dbReference type="GO" id="GO:0043682">
    <property type="term" value="F:P-type divalent copper transporter activity"/>
    <property type="evidence" value="ECO:0007669"/>
    <property type="project" value="TreeGrafter"/>
</dbReference>
<gene>
    <name evidence="4" type="ORF">FPQ13_09930</name>
</gene>
<sequence>MKKVICLEVTGMHCPDCPSKVERSLSKMEGIEEVKIDYDTERGSVTFDNNLIGVPQIIKRISKMGFHAEEVQVNIH</sequence>
<evidence type="ECO:0000259" key="3">
    <source>
        <dbReference type="PROSITE" id="PS50846"/>
    </source>
</evidence>
<dbReference type="Pfam" id="PF00403">
    <property type="entry name" value="HMA"/>
    <property type="match status" value="1"/>
</dbReference>
<evidence type="ECO:0000256" key="2">
    <source>
        <dbReference type="ARBA" id="ARBA00022967"/>
    </source>
</evidence>
<dbReference type="PROSITE" id="PS50846">
    <property type="entry name" value="HMA_2"/>
    <property type="match status" value="1"/>
</dbReference>
<dbReference type="InterPro" id="IPR006121">
    <property type="entry name" value="HMA_dom"/>
</dbReference>
<dbReference type="PANTHER" id="PTHR43520">
    <property type="entry name" value="ATP7, ISOFORM B"/>
    <property type="match status" value="1"/>
</dbReference>
<dbReference type="InterPro" id="IPR017969">
    <property type="entry name" value="Heavy-metal-associated_CS"/>
</dbReference>
<keyword evidence="2" id="KW-1278">Translocase</keyword>
<dbReference type="RefSeq" id="WP_144089176.1">
    <property type="nucleotide sequence ID" value="NZ_VMHE01000019.1"/>
</dbReference>
<dbReference type="GO" id="GO:0055070">
    <property type="term" value="P:copper ion homeostasis"/>
    <property type="evidence" value="ECO:0007669"/>
    <property type="project" value="TreeGrafter"/>
</dbReference>
<dbReference type="InterPro" id="IPR036163">
    <property type="entry name" value="HMA_dom_sf"/>
</dbReference>
<protein>
    <submittedName>
        <fullName evidence="4">Heavy-metal-associated domain-containing protein</fullName>
    </submittedName>
</protein>
<dbReference type="SUPFAM" id="SSF55008">
    <property type="entry name" value="HMA, heavy metal-associated domain"/>
    <property type="match status" value="1"/>
</dbReference>
<dbReference type="EMBL" id="VMHE01000019">
    <property type="protein sequence ID" value="TSJ62503.1"/>
    <property type="molecule type" value="Genomic_DNA"/>
</dbReference>
<evidence type="ECO:0000313" key="5">
    <source>
        <dbReference type="Proteomes" id="UP000316425"/>
    </source>
</evidence>
<organism evidence="4 5">
    <name type="scientific">Allobacillus salarius</name>
    <dbReference type="NCBI Taxonomy" id="1955272"/>
    <lineage>
        <taxon>Bacteria</taxon>
        <taxon>Bacillati</taxon>
        <taxon>Bacillota</taxon>
        <taxon>Bacilli</taxon>
        <taxon>Bacillales</taxon>
        <taxon>Bacillaceae</taxon>
        <taxon>Allobacillus</taxon>
    </lineage>
</organism>
<dbReference type="GO" id="GO:0005507">
    <property type="term" value="F:copper ion binding"/>
    <property type="evidence" value="ECO:0007669"/>
    <property type="project" value="TreeGrafter"/>
</dbReference>
<dbReference type="PRINTS" id="PR00946">
    <property type="entry name" value="HGSCAVENGER"/>
</dbReference>
<reference evidence="4 5" key="1">
    <citation type="submission" date="2019-07" db="EMBL/GenBank/DDBJ databases">
        <title>Allobacillus sp. nov. SKP isolated from shrimp paste of Euphausiacea.</title>
        <authorList>
            <person name="Kanchanasin P."/>
            <person name="Tanasupawat S."/>
            <person name="Shi W."/>
            <person name="Wu L."/>
            <person name="Ma J."/>
        </authorList>
    </citation>
    <scope>NUCLEOTIDE SEQUENCE [LARGE SCALE GENOMIC DNA]</scope>
    <source>
        <strain evidence="4 5">SKP4-8</strain>
    </source>
</reference>
<dbReference type="AlphaFoldDB" id="A0A556PDQ7"/>
<keyword evidence="1" id="KW-0479">Metal-binding</keyword>
<dbReference type="CDD" id="cd00371">
    <property type="entry name" value="HMA"/>
    <property type="match status" value="1"/>
</dbReference>
<dbReference type="PANTHER" id="PTHR43520:SF8">
    <property type="entry name" value="P-TYPE CU(+) TRANSPORTER"/>
    <property type="match status" value="1"/>
</dbReference>
<accession>A0A556PDQ7</accession>
<dbReference type="GO" id="GO:0015677">
    <property type="term" value="P:copper ion import"/>
    <property type="evidence" value="ECO:0007669"/>
    <property type="project" value="TreeGrafter"/>
</dbReference>
<comment type="caution">
    <text evidence="4">The sequence shown here is derived from an EMBL/GenBank/DDBJ whole genome shotgun (WGS) entry which is preliminary data.</text>
</comment>
<proteinExistence type="predicted"/>
<evidence type="ECO:0000313" key="4">
    <source>
        <dbReference type="EMBL" id="TSJ62503.1"/>
    </source>
</evidence>
<dbReference type="InterPro" id="IPR001802">
    <property type="entry name" value="MerP/CopZ"/>
</dbReference>
<dbReference type="OrthoDB" id="2721717at2"/>
<evidence type="ECO:0000256" key="1">
    <source>
        <dbReference type="ARBA" id="ARBA00022723"/>
    </source>
</evidence>
<keyword evidence="5" id="KW-1185">Reference proteome</keyword>
<dbReference type="FunFam" id="3.30.70.100:FF:000001">
    <property type="entry name" value="ATPase copper transporting beta"/>
    <property type="match status" value="1"/>
</dbReference>
<dbReference type="Gene3D" id="3.30.70.100">
    <property type="match status" value="1"/>
</dbReference>
<dbReference type="GO" id="GO:0005886">
    <property type="term" value="C:plasma membrane"/>
    <property type="evidence" value="ECO:0007669"/>
    <property type="project" value="TreeGrafter"/>
</dbReference>
<dbReference type="Proteomes" id="UP000316425">
    <property type="component" value="Unassembled WGS sequence"/>
</dbReference>